<sequence length="140" mass="15918">MDDIPYIDDDGAINDFNCIPGDMNYGSKNDYDVEIPVKTGVDMEKKPSHEQLKLQELVCTDNGNYMKTHLKYESKICKEITGMIGTPMENNILISPLDKHVFDTQDKHKEITGMIGTPMENNILKSPLDKPVFDTQDKHK</sequence>
<keyword evidence="2" id="KW-1185">Reference proteome</keyword>
<evidence type="ECO:0000313" key="2">
    <source>
        <dbReference type="Proteomes" id="UP000325440"/>
    </source>
</evidence>
<accession>A0A5E4MIE3</accession>
<dbReference type="EMBL" id="CABPRJ010000665">
    <property type="protein sequence ID" value="VVC31235.1"/>
    <property type="molecule type" value="Genomic_DNA"/>
</dbReference>
<proteinExistence type="predicted"/>
<dbReference type="AlphaFoldDB" id="A0A5E4MIE3"/>
<feature type="non-terminal residue" evidence="1">
    <location>
        <position position="140"/>
    </location>
</feature>
<protein>
    <submittedName>
        <fullName evidence="1">Uncharacterized protein</fullName>
    </submittedName>
</protein>
<name>A0A5E4MIE3_9HEMI</name>
<reference evidence="1 2" key="1">
    <citation type="submission" date="2019-08" db="EMBL/GenBank/DDBJ databases">
        <authorList>
            <person name="Alioto T."/>
            <person name="Alioto T."/>
            <person name="Gomez Garrido J."/>
        </authorList>
    </citation>
    <scope>NUCLEOTIDE SEQUENCE [LARGE SCALE GENOMIC DNA]</scope>
</reference>
<dbReference type="Proteomes" id="UP000325440">
    <property type="component" value="Unassembled WGS sequence"/>
</dbReference>
<gene>
    <name evidence="1" type="ORF">CINCED_3A011412</name>
</gene>
<organism evidence="1 2">
    <name type="scientific">Cinara cedri</name>
    <dbReference type="NCBI Taxonomy" id="506608"/>
    <lineage>
        <taxon>Eukaryota</taxon>
        <taxon>Metazoa</taxon>
        <taxon>Ecdysozoa</taxon>
        <taxon>Arthropoda</taxon>
        <taxon>Hexapoda</taxon>
        <taxon>Insecta</taxon>
        <taxon>Pterygota</taxon>
        <taxon>Neoptera</taxon>
        <taxon>Paraneoptera</taxon>
        <taxon>Hemiptera</taxon>
        <taxon>Sternorrhyncha</taxon>
        <taxon>Aphidomorpha</taxon>
        <taxon>Aphidoidea</taxon>
        <taxon>Aphididae</taxon>
        <taxon>Lachninae</taxon>
        <taxon>Cinara</taxon>
    </lineage>
</organism>
<evidence type="ECO:0000313" key="1">
    <source>
        <dbReference type="EMBL" id="VVC31235.1"/>
    </source>
</evidence>